<comment type="catalytic activity">
    <reaction evidence="16 17">
        <text>a ubiquinone + NADH + 5 H(+)(in) = a ubiquinol + NAD(+) + 4 H(+)(out)</text>
        <dbReference type="Rhea" id="RHEA:29091"/>
        <dbReference type="Rhea" id="RHEA-COMP:9565"/>
        <dbReference type="Rhea" id="RHEA-COMP:9566"/>
        <dbReference type="ChEBI" id="CHEBI:15378"/>
        <dbReference type="ChEBI" id="CHEBI:16389"/>
        <dbReference type="ChEBI" id="CHEBI:17976"/>
        <dbReference type="ChEBI" id="CHEBI:57540"/>
        <dbReference type="ChEBI" id="CHEBI:57945"/>
        <dbReference type="EC" id="7.1.1.2"/>
    </reaction>
</comment>
<feature type="domain" description="NADH:quinone oxidoreductase/Mrp antiporter transmembrane" evidence="18">
    <location>
        <begin position="23"/>
        <end position="285"/>
    </location>
</feature>
<keyword evidence="7 17" id="KW-0812">Transmembrane</keyword>
<dbReference type="EC" id="7.1.1.2" evidence="3 17"/>
<dbReference type="InterPro" id="IPR010933">
    <property type="entry name" value="NADH_DH_su2_C"/>
</dbReference>
<dbReference type="PANTHER" id="PTHR46552">
    <property type="entry name" value="NADH-UBIQUINONE OXIDOREDUCTASE CHAIN 2"/>
    <property type="match status" value="1"/>
</dbReference>
<feature type="transmembrane region" description="Helical" evidence="17">
    <location>
        <begin position="324"/>
        <end position="343"/>
    </location>
</feature>
<evidence type="ECO:0000256" key="15">
    <source>
        <dbReference type="ARBA" id="ARBA00023136"/>
    </source>
</evidence>
<feature type="transmembrane region" description="Helical" evidence="17">
    <location>
        <begin position="85"/>
        <end position="106"/>
    </location>
</feature>
<feature type="domain" description="NADH dehydrogenase subunit 2 C-terminal" evidence="19">
    <location>
        <begin position="290"/>
        <end position="343"/>
    </location>
</feature>
<feature type="transmembrane region" description="Helical" evidence="17">
    <location>
        <begin position="113"/>
        <end position="133"/>
    </location>
</feature>
<keyword evidence="12 17" id="KW-0520">NAD</keyword>
<reference evidence="20" key="1">
    <citation type="journal article" name="Sci. Rep.">
        <title>Phylogenetic analyses of distantly related clades of bent-toed geckos (genus Cyrtodactylus) reveal an unprecedented amount of cryptic diversity in northern and western Thailand.</title>
        <authorList>
            <person name="Chomdej S."/>
            <person name="Pradit W."/>
            <person name="Suwannapoom C."/>
            <person name="Pawangkhanant P."/>
            <person name="Nganvongpanit K."/>
            <person name="Poyarkov N.A."/>
            <person name="Che J."/>
            <person name="Gao Y."/>
            <person name="Gong S."/>
        </authorList>
    </citation>
    <scope>NUCLEOTIDE SEQUENCE</scope>
</reference>
<dbReference type="InterPro" id="IPR050175">
    <property type="entry name" value="Complex_I_Subunit_2"/>
</dbReference>
<evidence type="ECO:0000313" key="20">
    <source>
        <dbReference type="EMBL" id="QTT61380.1"/>
    </source>
</evidence>
<dbReference type="InterPro" id="IPR001750">
    <property type="entry name" value="ND/Mrp_TM"/>
</dbReference>
<dbReference type="EMBL" id="MT468895">
    <property type="protein sequence ID" value="QTT61380.1"/>
    <property type="molecule type" value="Genomic_DNA"/>
</dbReference>
<keyword evidence="13 17" id="KW-0830">Ubiquinone</keyword>
<proteinExistence type="inferred from homology"/>
<sequence>MSPLIWSLLISSLSTSTIITMSSHHWLVAWLGLELNTLSILPIIIMRHHPRAAEAATKYFLIQTMAAALILFASTLNAWQTGHWSIINTTLPIATTTITVAVMLKLGLAPTHAWYPEVLQGSTLTTALVLSTWQKLAPLTLLFLMNNNLPNNMTLIMGALSIIVGGWAGLNQTQTRKIMAFSSIAHMGWLSIALNTSLNVTTTTFILYTIMTTAMFMPIIILATKTLTDLGLAWSQAPGLTTMMLATLMSLGGLPPLSGFMPKWLILTSLCHTKLLVLSVIITAATLPSLLFYMRMAYLTTLTTPPNTTPTQHKWRRNILSPQLLTPIMTTATLLLPLTPMMIT</sequence>
<feature type="transmembrane region" description="Helical" evidence="17">
    <location>
        <begin position="204"/>
        <end position="224"/>
    </location>
</feature>
<organism evidence="20">
    <name type="scientific">Gekko kaengkrachanense</name>
    <dbReference type="NCBI Taxonomy" id="2823937"/>
    <lineage>
        <taxon>Eukaryota</taxon>
        <taxon>Metazoa</taxon>
        <taxon>Chordata</taxon>
        <taxon>Craniata</taxon>
        <taxon>Vertebrata</taxon>
        <taxon>Euteleostomi</taxon>
        <taxon>Lepidosauria</taxon>
        <taxon>Squamata</taxon>
        <taxon>Bifurcata</taxon>
        <taxon>Gekkota</taxon>
        <taxon>Gekkonidae</taxon>
        <taxon>Gekkoninae</taxon>
        <taxon>Gekko</taxon>
    </lineage>
</organism>
<dbReference type="AlphaFoldDB" id="A0A8A9WP30"/>
<keyword evidence="9 17" id="KW-1278">Translocase</keyword>
<evidence type="ECO:0000256" key="12">
    <source>
        <dbReference type="ARBA" id="ARBA00023027"/>
    </source>
</evidence>
<feature type="transmembrane region" description="Helical" evidence="17">
    <location>
        <begin position="59"/>
        <end position="79"/>
    </location>
</feature>
<dbReference type="GO" id="GO:0008137">
    <property type="term" value="F:NADH dehydrogenase (ubiquinone) activity"/>
    <property type="evidence" value="ECO:0007669"/>
    <property type="project" value="UniProtKB-EC"/>
</dbReference>
<evidence type="ECO:0000256" key="9">
    <source>
        <dbReference type="ARBA" id="ARBA00022967"/>
    </source>
</evidence>
<evidence type="ECO:0000256" key="3">
    <source>
        <dbReference type="ARBA" id="ARBA00012944"/>
    </source>
</evidence>
<keyword evidence="8 17" id="KW-0999">Mitochondrion inner membrane</keyword>
<evidence type="ECO:0000259" key="18">
    <source>
        <dbReference type="Pfam" id="PF00361"/>
    </source>
</evidence>
<evidence type="ECO:0000256" key="11">
    <source>
        <dbReference type="ARBA" id="ARBA00022989"/>
    </source>
</evidence>
<evidence type="ECO:0000256" key="10">
    <source>
        <dbReference type="ARBA" id="ARBA00022982"/>
    </source>
</evidence>
<dbReference type="PRINTS" id="PR01436">
    <property type="entry name" value="NADHDHGNASE2"/>
</dbReference>
<keyword evidence="11 17" id="KW-1133">Transmembrane helix</keyword>
<evidence type="ECO:0000256" key="1">
    <source>
        <dbReference type="ARBA" id="ARBA00004448"/>
    </source>
</evidence>
<evidence type="ECO:0000256" key="5">
    <source>
        <dbReference type="ARBA" id="ARBA00022448"/>
    </source>
</evidence>
<comment type="function">
    <text evidence="17">Core subunit of the mitochondrial membrane respiratory chain NADH dehydrogenase (Complex I) which catalyzes electron transfer from NADH through the respiratory chain, using ubiquinone as an electron acceptor. Essential for the catalytic activity and assembly of complex I.</text>
</comment>
<evidence type="ECO:0000259" key="19">
    <source>
        <dbReference type="Pfam" id="PF06444"/>
    </source>
</evidence>
<evidence type="ECO:0000256" key="16">
    <source>
        <dbReference type="ARBA" id="ARBA00049551"/>
    </source>
</evidence>
<keyword evidence="5" id="KW-0813">Transport</keyword>
<feature type="transmembrane region" description="Helical" evidence="17">
    <location>
        <begin position="236"/>
        <end position="255"/>
    </location>
</feature>
<accession>A0A8A9WP30</accession>
<evidence type="ECO:0000256" key="6">
    <source>
        <dbReference type="ARBA" id="ARBA00022660"/>
    </source>
</evidence>
<keyword evidence="10 17" id="KW-0249">Electron transport</keyword>
<dbReference type="Pfam" id="PF00361">
    <property type="entry name" value="Proton_antipo_M"/>
    <property type="match status" value="1"/>
</dbReference>
<dbReference type="GO" id="GO:0005743">
    <property type="term" value="C:mitochondrial inner membrane"/>
    <property type="evidence" value="ECO:0007669"/>
    <property type="project" value="UniProtKB-SubCell"/>
</dbReference>
<feature type="transmembrane region" description="Helical" evidence="17">
    <location>
        <begin position="26"/>
        <end position="47"/>
    </location>
</feature>
<feature type="transmembrane region" description="Helical" evidence="17">
    <location>
        <begin position="153"/>
        <end position="171"/>
    </location>
</feature>
<dbReference type="PANTHER" id="PTHR46552:SF1">
    <property type="entry name" value="NADH-UBIQUINONE OXIDOREDUCTASE CHAIN 2"/>
    <property type="match status" value="1"/>
</dbReference>
<comment type="subcellular location">
    <subcellularLocation>
        <location evidence="1 17">Mitochondrion inner membrane</location>
        <topology evidence="1 17">Multi-pass membrane protein</topology>
    </subcellularLocation>
</comment>
<evidence type="ECO:0000256" key="14">
    <source>
        <dbReference type="ARBA" id="ARBA00023128"/>
    </source>
</evidence>
<keyword evidence="14 17" id="KW-0496">Mitochondrion</keyword>
<protein>
    <recommendedName>
        <fullName evidence="4 17">NADH-ubiquinone oxidoreductase chain 2</fullName>
        <ecNumber evidence="3 17">7.1.1.2</ecNumber>
    </recommendedName>
</protein>
<feature type="transmembrane region" description="Helical" evidence="17">
    <location>
        <begin position="275"/>
        <end position="294"/>
    </location>
</feature>
<dbReference type="Pfam" id="PF06444">
    <property type="entry name" value="NADH_dehy_S2_C"/>
    <property type="match status" value="1"/>
</dbReference>
<evidence type="ECO:0000256" key="17">
    <source>
        <dbReference type="RuleBase" id="RU003403"/>
    </source>
</evidence>
<name>A0A8A9WP30_9SAUR</name>
<geneLocation type="mitochondrion" evidence="20"/>
<evidence type="ECO:0000256" key="8">
    <source>
        <dbReference type="ARBA" id="ARBA00022792"/>
    </source>
</evidence>
<keyword evidence="6 17" id="KW-0679">Respiratory chain</keyword>
<evidence type="ECO:0000256" key="2">
    <source>
        <dbReference type="ARBA" id="ARBA00007012"/>
    </source>
</evidence>
<keyword evidence="15 17" id="KW-0472">Membrane</keyword>
<comment type="similarity">
    <text evidence="2 17">Belongs to the complex I subunit 2 family.</text>
</comment>
<evidence type="ECO:0000256" key="4">
    <source>
        <dbReference type="ARBA" id="ARBA00021008"/>
    </source>
</evidence>
<evidence type="ECO:0000256" key="7">
    <source>
        <dbReference type="ARBA" id="ARBA00022692"/>
    </source>
</evidence>
<evidence type="ECO:0000256" key="13">
    <source>
        <dbReference type="ARBA" id="ARBA00023075"/>
    </source>
</evidence>
<dbReference type="InterPro" id="IPR003917">
    <property type="entry name" value="NADH_UbQ_OxRdtase_chain2"/>
</dbReference>
<dbReference type="GO" id="GO:0006120">
    <property type="term" value="P:mitochondrial electron transport, NADH to ubiquinone"/>
    <property type="evidence" value="ECO:0007669"/>
    <property type="project" value="InterPro"/>
</dbReference>